<proteinExistence type="predicted"/>
<comment type="caution">
    <text evidence="6">The sequence shown here is derived from an EMBL/GenBank/DDBJ whole genome shotgun (WGS) entry which is preliminary data.</text>
</comment>
<dbReference type="FunFam" id="3.30.70.270:FF:000001">
    <property type="entry name" value="Diguanylate cyclase domain protein"/>
    <property type="match status" value="1"/>
</dbReference>
<reference evidence="6" key="1">
    <citation type="submission" date="2020-04" db="EMBL/GenBank/DDBJ databases">
        <title>Deep metagenomics examines the oral microbiome during advanced dental caries in children, revealing novel taxa and co-occurrences with host molecules.</title>
        <authorList>
            <person name="Baker J.L."/>
            <person name="Morton J.T."/>
            <person name="Dinis M."/>
            <person name="Alvarez R."/>
            <person name="Tran N.C."/>
            <person name="Knight R."/>
            <person name="Edlund A."/>
        </authorList>
    </citation>
    <scope>NUCLEOTIDE SEQUENCE</scope>
    <source>
        <strain evidence="6">JCVI_32_bin.24</strain>
    </source>
</reference>
<feature type="domain" description="GGDEF" evidence="5">
    <location>
        <begin position="241"/>
        <end position="373"/>
    </location>
</feature>
<dbReference type="SUPFAM" id="SSF55073">
    <property type="entry name" value="Nucleotide cyclase"/>
    <property type="match status" value="1"/>
</dbReference>
<dbReference type="PANTHER" id="PTHR45138">
    <property type="entry name" value="REGULATORY COMPONENTS OF SENSORY TRANSDUCTION SYSTEM"/>
    <property type="match status" value="1"/>
</dbReference>
<evidence type="ECO:0000256" key="3">
    <source>
        <dbReference type="SAM" id="Coils"/>
    </source>
</evidence>
<evidence type="ECO:0000256" key="2">
    <source>
        <dbReference type="ARBA" id="ARBA00034247"/>
    </source>
</evidence>
<evidence type="ECO:0000313" key="7">
    <source>
        <dbReference type="Proteomes" id="UP000718593"/>
    </source>
</evidence>
<dbReference type="NCBIfam" id="TIGR00254">
    <property type="entry name" value="GGDEF"/>
    <property type="match status" value="1"/>
</dbReference>
<protein>
    <recommendedName>
        <fullName evidence="1">diguanylate cyclase</fullName>
        <ecNumber evidence="1">2.7.7.65</ecNumber>
    </recommendedName>
</protein>
<dbReference type="InterPro" id="IPR050469">
    <property type="entry name" value="Diguanylate_Cyclase"/>
</dbReference>
<evidence type="ECO:0000256" key="4">
    <source>
        <dbReference type="SAM" id="Phobius"/>
    </source>
</evidence>
<accession>A0A930BT96</accession>
<gene>
    <name evidence="6" type="ORF">HXL68_10475</name>
</gene>
<dbReference type="Gene3D" id="3.30.70.270">
    <property type="match status" value="1"/>
</dbReference>
<dbReference type="InterPro" id="IPR043128">
    <property type="entry name" value="Rev_trsase/Diguanyl_cyclase"/>
</dbReference>
<keyword evidence="4" id="KW-0472">Membrane</keyword>
<dbReference type="PROSITE" id="PS50887">
    <property type="entry name" value="GGDEF"/>
    <property type="match status" value="1"/>
</dbReference>
<dbReference type="EMBL" id="JABZMI010000209">
    <property type="protein sequence ID" value="MBF1165455.1"/>
    <property type="molecule type" value="Genomic_DNA"/>
</dbReference>
<feature type="transmembrane region" description="Helical" evidence="4">
    <location>
        <begin position="21"/>
        <end position="41"/>
    </location>
</feature>
<keyword evidence="4" id="KW-0812">Transmembrane</keyword>
<evidence type="ECO:0000259" key="5">
    <source>
        <dbReference type="PROSITE" id="PS50887"/>
    </source>
</evidence>
<dbReference type="InterPro" id="IPR000160">
    <property type="entry name" value="GGDEF_dom"/>
</dbReference>
<dbReference type="Proteomes" id="UP000718593">
    <property type="component" value="Unassembled WGS sequence"/>
</dbReference>
<evidence type="ECO:0000256" key="1">
    <source>
        <dbReference type="ARBA" id="ARBA00012528"/>
    </source>
</evidence>
<name>A0A930BT96_9RHOO</name>
<dbReference type="Pfam" id="PF00990">
    <property type="entry name" value="GGDEF"/>
    <property type="match status" value="1"/>
</dbReference>
<dbReference type="InterPro" id="IPR029787">
    <property type="entry name" value="Nucleotide_cyclase"/>
</dbReference>
<feature type="transmembrane region" description="Helical" evidence="4">
    <location>
        <begin position="121"/>
        <end position="138"/>
    </location>
</feature>
<sequence>MTTQSQAFTLTEQETHIRLRAAAFVGVGVPALIYFGIMAAIESEWVLCALAFITSATIVVCFLFLWQRRRGYAAVRPAIACYTALLLYLVAFSGPEHVRTLWLLTLPLVSTLLLPPREGGIWAAGSMLMAAYLMLQGGRFDGSSSYSVAYILRFTIVYGLLSAVLIWSEILLQRYQARLQGQNAMLAEERDRLEKEVIERAALEEELRYLATTDPLTGLLNRRAFMAMLAGELTRSQRLRSHFTVLMLDIDHFKQINDSHGHPAGDAVLVHVAALLTEQLRGIDKLARIGGEEFAIMLVDTPADSAAGVVGRLLDAIRHKPAEHPASHQPIAFTASIGCTESLPDDDELSALARADRALYIAKQSGRDRHAWV</sequence>
<keyword evidence="3" id="KW-0175">Coiled coil</keyword>
<dbReference type="CDD" id="cd01949">
    <property type="entry name" value="GGDEF"/>
    <property type="match status" value="1"/>
</dbReference>
<dbReference type="GO" id="GO:0052621">
    <property type="term" value="F:diguanylate cyclase activity"/>
    <property type="evidence" value="ECO:0007669"/>
    <property type="project" value="UniProtKB-EC"/>
</dbReference>
<feature type="transmembrane region" description="Helical" evidence="4">
    <location>
        <begin position="73"/>
        <end position="91"/>
    </location>
</feature>
<dbReference type="AlphaFoldDB" id="A0A930BT96"/>
<feature type="coiled-coil region" evidence="3">
    <location>
        <begin position="172"/>
        <end position="206"/>
    </location>
</feature>
<comment type="catalytic activity">
    <reaction evidence="2">
        <text>2 GTP = 3',3'-c-di-GMP + 2 diphosphate</text>
        <dbReference type="Rhea" id="RHEA:24898"/>
        <dbReference type="ChEBI" id="CHEBI:33019"/>
        <dbReference type="ChEBI" id="CHEBI:37565"/>
        <dbReference type="ChEBI" id="CHEBI:58805"/>
        <dbReference type="EC" id="2.7.7.65"/>
    </reaction>
</comment>
<feature type="transmembrane region" description="Helical" evidence="4">
    <location>
        <begin position="47"/>
        <end position="66"/>
    </location>
</feature>
<feature type="transmembrane region" description="Helical" evidence="4">
    <location>
        <begin position="150"/>
        <end position="172"/>
    </location>
</feature>
<dbReference type="PANTHER" id="PTHR45138:SF9">
    <property type="entry name" value="DIGUANYLATE CYCLASE DGCM-RELATED"/>
    <property type="match status" value="1"/>
</dbReference>
<organism evidence="6 7">
    <name type="scientific">Dechloromonas agitata</name>
    <dbReference type="NCBI Taxonomy" id="73030"/>
    <lineage>
        <taxon>Bacteria</taxon>
        <taxon>Pseudomonadati</taxon>
        <taxon>Pseudomonadota</taxon>
        <taxon>Betaproteobacteria</taxon>
        <taxon>Rhodocyclales</taxon>
        <taxon>Azonexaceae</taxon>
        <taxon>Dechloromonas</taxon>
    </lineage>
</organism>
<dbReference type="SMART" id="SM00267">
    <property type="entry name" value="GGDEF"/>
    <property type="match status" value="1"/>
</dbReference>
<keyword evidence="4" id="KW-1133">Transmembrane helix</keyword>
<dbReference type="EC" id="2.7.7.65" evidence="1"/>
<evidence type="ECO:0000313" key="6">
    <source>
        <dbReference type="EMBL" id="MBF1165455.1"/>
    </source>
</evidence>